<evidence type="ECO:0000256" key="3">
    <source>
        <dbReference type="ARBA" id="ARBA00022729"/>
    </source>
</evidence>
<dbReference type="SUPFAM" id="SSF48452">
    <property type="entry name" value="TPR-like"/>
    <property type="match status" value="1"/>
</dbReference>
<evidence type="ECO:0000256" key="6">
    <source>
        <dbReference type="SAM" id="SignalP"/>
    </source>
</evidence>
<keyword evidence="4" id="KW-0472">Membrane</keyword>
<dbReference type="InterPro" id="IPR011990">
    <property type="entry name" value="TPR-like_helical_dom_sf"/>
</dbReference>
<protein>
    <submittedName>
        <fullName evidence="9">Membrane protein</fullName>
    </submittedName>
</protein>
<reference evidence="9" key="1">
    <citation type="journal article" date="2014" name="Int. J. Syst. Evol. Microbiol.">
        <title>Complete genome sequence of Corynebacterium casei LMG S-19264T (=DSM 44701T), isolated from a smear-ripened cheese.</title>
        <authorList>
            <consortium name="US DOE Joint Genome Institute (JGI-PGF)"/>
            <person name="Walter F."/>
            <person name="Albersmeier A."/>
            <person name="Kalinowski J."/>
            <person name="Ruckert C."/>
        </authorList>
    </citation>
    <scope>NUCLEOTIDE SEQUENCE</scope>
    <source>
        <strain evidence="9">CGMCC 1.15290</strain>
    </source>
</reference>
<evidence type="ECO:0000256" key="2">
    <source>
        <dbReference type="ARBA" id="ARBA00006275"/>
    </source>
</evidence>
<feature type="signal peptide" evidence="6">
    <location>
        <begin position="1"/>
        <end position="22"/>
    </location>
</feature>
<keyword evidence="10" id="KW-1185">Reference proteome</keyword>
<evidence type="ECO:0000313" key="10">
    <source>
        <dbReference type="Proteomes" id="UP000627292"/>
    </source>
</evidence>
<proteinExistence type="inferred from homology"/>
<evidence type="ECO:0000259" key="7">
    <source>
        <dbReference type="Pfam" id="PF07980"/>
    </source>
</evidence>
<dbReference type="EMBL" id="BMIB01000001">
    <property type="protein sequence ID" value="GGH57054.1"/>
    <property type="molecule type" value="Genomic_DNA"/>
</dbReference>
<comment type="subcellular location">
    <subcellularLocation>
        <location evidence="1">Cell outer membrane</location>
    </subcellularLocation>
</comment>
<sequence length="620" mass="68911">MKKLWNIGIAAATVCLLSLLNACSLKEKNVAVLSLDKSFTTRSGFEGLLNGCYNDLYFLYGKEDFVAPTELGTDLWANVGTAGAGFTLYDHRLVTTDGNLKVIWGSAYSTINLCNTVLYYGKEVKGYTSQAELNAKLAEAYFLRAFSNFILVEEFGGVVLRTTSSTVEGVDNAPKRSSEKDFYDLIISDLKFAVQHLPVNQGLRGRVSKKAAYGLLAKVYLQRTRLGEAQEYARLALETAEELINHQTQYGATLYTSDNTRSGFGKLWAGENNKTNTEFLFIQAVEHANGYNPEFWNRGRTRQFFLPDLGGRGGEWGAREGSPLYGRSNSRRFKPSRYLLTQCFEPSATTADTRFAESFTYKFYANANKEITNALATTYKKDPSVVGYVIKGTSAKATASVNFYTQTIEEQTNMANDAGLAVFTPNWTISTTDKAKMPMMVSDPSDLFDPATNKYKDPAAFPDEVNLTNVHPALKKFSAPLYAQSNQYWMGDFSIIRLGDIYLVAAEAALLYNGDKSKAAGFINTIRKRAALVSREAEQVIAPTVVDIDFILKERARELAGEHMRWMDLKRTGKLTKAYLMQTNPISGELFDASRHTVRPIPQSFLDAISNADEFGTNGY</sequence>
<organism evidence="9 10">
    <name type="scientific">Filimonas zeae</name>
    <dbReference type="NCBI Taxonomy" id="1737353"/>
    <lineage>
        <taxon>Bacteria</taxon>
        <taxon>Pseudomonadati</taxon>
        <taxon>Bacteroidota</taxon>
        <taxon>Chitinophagia</taxon>
        <taxon>Chitinophagales</taxon>
        <taxon>Chitinophagaceae</taxon>
        <taxon>Filimonas</taxon>
    </lineage>
</organism>
<reference evidence="9" key="2">
    <citation type="submission" date="2020-09" db="EMBL/GenBank/DDBJ databases">
        <authorList>
            <person name="Sun Q."/>
            <person name="Zhou Y."/>
        </authorList>
    </citation>
    <scope>NUCLEOTIDE SEQUENCE</scope>
    <source>
        <strain evidence="9">CGMCC 1.15290</strain>
    </source>
</reference>
<feature type="domain" description="SusD-like N-terminal" evidence="8">
    <location>
        <begin position="84"/>
        <end position="221"/>
    </location>
</feature>
<dbReference type="Pfam" id="PF14322">
    <property type="entry name" value="SusD-like_3"/>
    <property type="match status" value="1"/>
</dbReference>
<feature type="domain" description="RagB/SusD" evidence="7">
    <location>
        <begin position="345"/>
        <end position="591"/>
    </location>
</feature>
<name>A0A917ILW2_9BACT</name>
<dbReference type="Proteomes" id="UP000627292">
    <property type="component" value="Unassembled WGS sequence"/>
</dbReference>
<evidence type="ECO:0000259" key="8">
    <source>
        <dbReference type="Pfam" id="PF14322"/>
    </source>
</evidence>
<evidence type="ECO:0000256" key="1">
    <source>
        <dbReference type="ARBA" id="ARBA00004442"/>
    </source>
</evidence>
<evidence type="ECO:0000313" key="9">
    <source>
        <dbReference type="EMBL" id="GGH57054.1"/>
    </source>
</evidence>
<keyword evidence="5" id="KW-0998">Cell outer membrane</keyword>
<accession>A0A917ILW2</accession>
<comment type="similarity">
    <text evidence="2">Belongs to the SusD family.</text>
</comment>
<dbReference type="AlphaFoldDB" id="A0A917ILW2"/>
<dbReference type="InterPro" id="IPR012944">
    <property type="entry name" value="SusD_RagB_dom"/>
</dbReference>
<dbReference type="GO" id="GO:0009279">
    <property type="term" value="C:cell outer membrane"/>
    <property type="evidence" value="ECO:0007669"/>
    <property type="project" value="UniProtKB-SubCell"/>
</dbReference>
<dbReference type="RefSeq" id="WP_188949684.1">
    <property type="nucleotide sequence ID" value="NZ_BMIB01000001.1"/>
</dbReference>
<keyword evidence="3 6" id="KW-0732">Signal</keyword>
<dbReference type="Gene3D" id="1.25.40.390">
    <property type="match status" value="1"/>
</dbReference>
<feature type="chain" id="PRO_5037735433" evidence="6">
    <location>
        <begin position="23"/>
        <end position="620"/>
    </location>
</feature>
<evidence type="ECO:0000256" key="4">
    <source>
        <dbReference type="ARBA" id="ARBA00023136"/>
    </source>
</evidence>
<dbReference type="Pfam" id="PF07980">
    <property type="entry name" value="SusD_RagB"/>
    <property type="match status" value="1"/>
</dbReference>
<dbReference type="InterPro" id="IPR033985">
    <property type="entry name" value="SusD-like_N"/>
</dbReference>
<gene>
    <name evidence="9" type="ORF">GCM10011379_01300</name>
</gene>
<evidence type="ECO:0000256" key="5">
    <source>
        <dbReference type="ARBA" id="ARBA00023237"/>
    </source>
</evidence>
<comment type="caution">
    <text evidence="9">The sequence shown here is derived from an EMBL/GenBank/DDBJ whole genome shotgun (WGS) entry which is preliminary data.</text>
</comment>